<dbReference type="GO" id="GO:0005886">
    <property type="term" value="C:plasma membrane"/>
    <property type="evidence" value="ECO:0007669"/>
    <property type="project" value="UniProtKB-SubCell"/>
</dbReference>
<feature type="transmembrane region" description="Helical" evidence="7">
    <location>
        <begin position="296"/>
        <end position="314"/>
    </location>
</feature>
<reference evidence="8 9" key="1">
    <citation type="submission" date="2016-11" db="EMBL/GenBank/DDBJ databases">
        <title>Draft Genome Sequences of Nine Cyanobacterial Strains from Diverse Habitats.</title>
        <authorList>
            <person name="Zhu T."/>
            <person name="Hou S."/>
            <person name="Lu X."/>
            <person name="Hess W.R."/>
        </authorList>
    </citation>
    <scope>NUCLEOTIDE SEQUENCE [LARGE SCALE GENOMIC DNA]</scope>
    <source>
        <strain evidence="8 9">IAM M-71</strain>
    </source>
</reference>
<dbReference type="OrthoDB" id="9811391at2"/>
<feature type="transmembrane region" description="Helical" evidence="7">
    <location>
        <begin position="143"/>
        <end position="163"/>
    </location>
</feature>
<evidence type="ECO:0000256" key="1">
    <source>
        <dbReference type="ARBA" id="ARBA00004651"/>
    </source>
</evidence>
<feature type="transmembrane region" description="Helical" evidence="7">
    <location>
        <begin position="169"/>
        <end position="191"/>
    </location>
</feature>
<dbReference type="Proteomes" id="UP000185860">
    <property type="component" value="Unassembled WGS sequence"/>
</dbReference>
<evidence type="ECO:0000256" key="5">
    <source>
        <dbReference type="ARBA" id="ARBA00022989"/>
    </source>
</evidence>
<evidence type="ECO:0000256" key="3">
    <source>
        <dbReference type="ARBA" id="ARBA00022475"/>
    </source>
</evidence>
<feature type="transmembrane region" description="Helical" evidence="7">
    <location>
        <begin position="88"/>
        <end position="107"/>
    </location>
</feature>
<evidence type="ECO:0000256" key="4">
    <source>
        <dbReference type="ARBA" id="ARBA00022692"/>
    </source>
</evidence>
<keyword evidence="3" id="KW-1003">Cell membrane</keyword>
<keyword evidence="4 7" id="KW-0812">Transmembrane</keyword>
<protein>
    <submittedName>
        <fullName evidence="8">Uncharacterized protein</fullName>
    </submittedName>
</protein>
<keyword evidence="5 7" id="KW-1133">Transmembrane helix</keyword>
<feature type="transmembrane region" description="Helical" evidence="7">
    <location>
        <begin position="113"/>
        <end position="131"/>
    </location>
</feature>
<evidence type="ECO:0000256" key="7">
    <source>
        <dbReference type="SAM" id="Phobius"/>
    </source>
</evidence>
<dbReference type="RefSeq" id="WP_073594129.1">
    <property type="nucleotide sequence ID" value="NZ_MRCE01000012.1"/>
</dbReference>
<gene>
    <name evidence="8" type="ORF">NIES2119_14135</name>
</gene>
<sequence>MKMISGLSRRRSLFLAVFLGWRDRLFILLPGLMLTASIAAFSLFIEHILGITVLNPLLIAVFLGMGIQNFWGTPTRFRSGIRFSMKRILRLAVILLGLKLSLAEVWAVGPIGLIVVVSCTVSTFYLTCWLGQRLHINRKLTQLIAAGTSICGASAVVATNAAIESSEEDMAYAIATITGFGTCAMVLYPLVPNLIEISPQVFGIWCGVSIHEVAQAIATAFQNGTVSGEFATITKLSRVLLLIPIIGSLSWHNSQTSLSSEPHHRFRVSIPWFVLLFGLLVFINSLNFIPESIKQLILTSNQFLLCMSLAAMGLETNLSKLTQIGWKPIYLAGASWLFLASIGFVMAHLIQYS</sequence>
<comment type="subcellular location">
    <subcellularLocation>
        <location evidence="1">Cell membrane</location>
        <topology evidence="1">Multi-pass membrane protein</topology>
    </subcellularLocation>
</comment>
<dbReference type="AlphaFoldDB" id="A0A1U7IJS5"/>
<dbReference type="InterPro" id="IPR018383">
    <property type="entry name" value="UPF0324_pro"/>
</dbReference>
<keyword evidence="6 7" id="KW-0472">Membrane</keyword>
<dbReference type="Pfam" id="PF03601">
    <property type="entry name" value="Cons_hypoth698"/>
    <property type="match status" value="1"/>
</dbReference>
<dbReference type="PANTHER" id="PTHR30106:SF2">
    <property type="entry name" value="UPF0324 INNER MEMBRANE PROTEIN YEIH"/>
    <property type="match status" value="1"/>
</dbReference>
<evidence type="ECO:0000313" key="9">
    <source>
        <dbReference type="Proteomes" id="UP000185860"/>
    </source>
</evidence>
<evidence type="ECO:0000313" key="8">
    <source>
        <dbReference type="EMBL" id="OKH37380.1"/>
    </source>
</evidence>
<dbReference type="EMBL" id="MRCE01000012">
    <property type="protein sequence ID" value="OKH37380.1"/>
    <property type="molecule type" value="Genomic_DNA"/>
</dbReference>
<proteinExistence type="inferred from homology"/>
<organism evidence="8 9">
    <name type="scientific">[Phormidium ambiguum] IAM M-71</name>
    <dbReference type="NCBI Taxonomy" id="454136"/>
    <lineage>
        <taxon>Bacteria</taxon>
        <taxon>Bacillati</taxon>
        <taxon>Cyanobacteriota</taxon>
        <taxon>Cyanophyceae</taxon>
        <taxon>Oscillatoriophycideae</taxon>
        <taxon>Aerosakkonematales</taxon>
        <taxon>Aerosakkonemataceae</taxon>
        <taxon>Floridanema</taxon>
    </lineage>
</organism>
<feature type="transmembrane region" description="Helical" evidence="7">
    <location>
        <begin position="47"/>
        <end position="67"/>
    </location>
</feature>
<evidence type="ECO:0000256" key="6">
    <source>
        <dbReference type="ARBA" id="ARBA00023136"/>
    </source>
</evidence>
<name>A0A1U7IJS5_9CYAN</name>
<dbReference type="PANTHER" id="PTHR30106">
    <property type="entry name" value="INNER MEMBRANE PROTEIN YEIH-RELATED"/>
    <property type="match status" value="1"/>
</dbReference>
<evidence type="ECO:0000256" key="2">
    <source>
        <dbReference type="ARBA" id="ARBA00007977"/>
    </source>
</evidence>
<comment type="caution">
    <text evidence="8">The sequence shown here is derived from an EMBL/GenBank/DDBJ whole genome shotgun (WGS) entry which is preliminary data.</text>
</comment>
<feature type="transmembrane region" description="Helical" evidence="7">
    <location>
        <begin position="329"/>
        <end position="350"/>
    </location>
</feature>
<comment type="similarity">
    <text evidence="2">Belongs to the UPF0324 family.</text>
</comment>
<dbReference type="STRING" id="454136.NIES2119_14135"/>
<feature type="transmembrane region" description="Helical" evidence="7">
    <location>
        <begin position="272"/>
        <end position="289"/>
    </location>
</feature>
<feature type="transmembrane region" description="Helical" evidence="7">
    <location>
        <begin position="21"/>
        <end position="41"/>
    </location>
</feature>
<accession>A0A1U7IJS5</accession>
<feature type="transmembrane region" description="Helical" evidence="7">
    <location>
        <begin position="236"/>
        <end position="252"/>
    </location>
</feature>